<dbReference type="GO" id="GO:0003700">
    <property type="term" value="F:DNA-binding transcription factor activity"/>
    <property type="evidence" value="ECO:0007669"/>
    <property type="project" value="InterPro"/>
</dbReference>
<name>A0AAV1CR30_OLDCO</name>
<feature type="compositionally biased region" description="Basic and acidic residues" evidence="3">
    <location>
        <begin position="368"/>
        <end position="390"/>
    </location>
</feature>
<dbReference type="InterPro" id="IPR000232">
    <property type="entry name" value="HSF_DNA-bd"/>
</dbReference>
<keyword evidence="1" id="KW-0346">Stress response</keyword>
<feature type="compositionally biased region" description="Low complexity" evidence="3">
    <location>
        <begin position="90"/>
        <end position="106"/>
    </location>
</feature>
<keyword evidence="2" id="KW-0238">DNA-binding</keyword>
<dbReference type="EMBL" id="OX459120">
    <property type="protein sequence ID" value="CAI9097821.1"/>
    <property type="molecule type" value="Genomic_DNA"/>
</dbReference>
<feature type="region of interest" description="Disordered" evidence="3">
    <location>
        <begin position="85"/>
        <end position="110"/>
    </location>
</feature>
<dbReference type="GO" id="GO:0006357">
    <property type="term" value="P:regulation of transcription by RNA polymerase II"/>
    <property type="evidence" value="ECO:0007669"/>
    <property type="project" value="TreeGrafter"/>
</dbReference>
<reference evidence="5" key="1">
    <citation type="submission" date="2023-03" db="EMBL/GenBank/DDBJ databases">
        <authorList>
            <person name="Julca I."/>
        </authorList>
    </citation>
    <scope>NUCLEOTIDE SEQUENCE</scope>
</reference>
<dbReference type="AlphaFoldDB" id="A0AAV1CR30"/>
<protein>
    <submittedName>
        <fullName evidence="5">OLC1v1034319C2</fullName>
    </submittedName>
</protein>
<proteinExistence type="predicted"/>
<feature type="region of interest" description="Disordered" evidence="3">
    <location>
        <begin position="356"/>
        <end position="396"/>
    </location>
</feature>
<evidence type="ECO:0000313" key="6">
    <source>
        <dbReference type="Proteomes" id="UP001161247"/>
    </source>
</evidence>
<keyword evidence="6" id="KW-1185">Reference proteome</keyword>
<dbReference type="PANTHER" id="PTHR10015">
    <property type="entry name" value="HEAT SHOCK TRANSCRIPTION FACTOR"/>
    <property type="match status" value="1"/>
</dbReference>
<dbReference type="GO" id="GO:0034605">
    <property type="term" value="P:cellular response to heat"/>
    <property type="evidence" value="ECO:0007669"/>
    <property type="project" value="TreeGrafter"/>
</dbReference>
<dbReference type="Proteomes" id="UP001161247">
    <property type="component" value="Chromosome 3"/>
</dbReference>
<dbReference type="GO" id="GO:0005634">
    <property type="term" value="C:nucleus"/>
    <property type="evidence" value="ECO:0007669"/>
    <property type="project" value="TreeGrafter"/>
</dbReference>
<evidence type="ECO:0000256" key="1">
    <source>
        <dbReference type="ARBA" id="ARBA00023016"/>
    </source>
</evidence>
<dbReference type="SMART" id="SM00415">
    <property type="entry name" value="HSF"/>
    <property type="match status" value="1"/>
</dbReference>
<accession>A0AAV1CR30</accession>
<evidence type="ECO:0000259" key="4">
    <source>
        <dbReference type="SMART" id="SM00415"/>
    </source>
</evidence>
<organism evidence="5 6">
    <name type="scientific">Oldenlandia corymbosa var. corymbosa</name>
    <dbReference type="NCBI Taxonomy" id="529605"/>
    <lineage>
        <taxon>Eukaryota</taxon>
        <taxon>Viridiplantae</taxon>
        <taxon>Streptophyta</taxon>
        <taxon>Embryophyta</taxon>
        <taxon>Tracheophyta</taxon>
        <taxon>Spermatophyta</taxon>
        <taxon>Magnoliopsida</taxon>
        <taxon>eudicotyledons</taxon>
        <taxon>Gunneridae</taxon>
        <taxon>Pentapetalae</taxon>
        <taxon>asterids</taxon>
        <taxon>lamiids</taxon>
        <taxon>Gentianales</taxon>
        <taxon>Rubiaceae</taxon>
        <taxon>Rubioideae</taxon>
        <taxon>Spermacoceae</taxon>
        <taxon>Hedyotis-Oldenlandia complex</taxon>
        <taxon>Oldenlandia</taxon>
    </lineage>
</organism>
<feature type="domain" description="HSF-type DNA-binding" evidence="4">
    <location>
        <begin position="11"/>
        <end position="87"/>
    </location>
</feature>
<evidence type="ECO:0000256" key="3">
    <source>
        <dbReference type="SAM" id="MobiDB-lite"/>
    </source>
</evidence>
<dbReference type="PANTHER" id="PTHR10015:SF337">
    <property type="entry name" value="HEAT STRESS TRANSCRIPTION FACTOR A-3"/>
    <property type="match status" value="1"/>
</dbReference>
<gene>
    <name evidence="5" type="ORF">OLC1_LOCUS8202</name>
</gene>
<evidence type="ECO:0000256" key="2">
    <source>
        <dbReference type="ARBA" id="ARBA00023125"/>
    </source>
</evidence>
<sequence length="396" mass="44356">MNPHDIKEEEENPDFPSSTWPPSEMVPTPSTLPFTSTEGKYRCNDDLFVVQQFLAVGFRKIDADKWEFASEGFLRGHRHMLKNIQRRKSTQSMHVGSSSGSSSETGKIGGEVEQLRKDRSLMMQELAELQRQQRGTFQHMEAVNEKLQAAENRQKQMVSFMAKLLQNPAFVAHLQQMKQQKEITSPRTMRKFLRHHQQQETGKANSSMEGQIVKFSPDSLDIFPSTDTPELNPVSLEQFPELHLQDIPADTGMESINMPSPLGNVAPVAIGWDPARGNIDPLLRGKDVVPPEIIPDCFSSSPGMEGMFEDPDPWSKAVESEGGVSSSCSELWGNVVNYDMPEIGISSGMSDFWNLDPLHGPQSSGVEKWQEDENPFKELDEQAGLPKDDSSNNQNP</sequence>
<evidence type="ECO:0000313" key="5">
    <source>
        <dbReference type="EMBL" id="CAI9097821.1"/>
    </source>
</evidence>
<dbReference type="GO" id="GO:0000978">
    <property type="term" value="F:RNA polymerase II cis-regulatory region sequence-specific DNA binding"/>
    <property type="evidence" value="ECO:0007669"/>
    <property type="project" value="TreeGrafter"/>
</dbReference>
<feature type="region of interest" description="Disordered" evidence="3">
    <location>
        <begin position="1"/>
        <end position="33"/>
    </location>
</feature>